<reference evidence="14 15" key="1">
    <citation type="submission" date="2022-11" db="EMBL/GenBank/DDBJ databases">
        <title>Host association and intracellularity evolved multiple times independently in the Rickettsiales.</title>
        <authorList>
            <person name="Castelli M."/>
            <person name="Nardi T."/>
            <person name="Gammuto L."/>
            <person name="Bellinzona G."/>
            <person name="Sabaneyeva E."/>
            <person name="Potekhin A."/>
            <person name="Serra V."/>
            <person name="Petroni G."/>
            <person name="Sassera D."/>
        </authorList>
    </citation>
    <scope>NUCLEOTIDE SEQUENCE [LARGE SCALE GENOMIC DNA]</scope>
    <source>
        <strain evidence="14 15">NDG2</strain>
    </source>
</reference>
<evidence type="ECO:0000256" key="9">
    <source>
        <dbReference type="ARBA" id="ARBA00022909"/>
    </source>
</evidence>
<dbReference type="PANTHER" id="PTHR43071:SF1">
    <property type="entry name" value="2-AMINO-4-HYDROXY-6-HYDROXYMETHYLDIHYDROPTERIDINE PYROPHOSPHOKINASE"/>
    <property type="match status" value="1"/>
</dbReference>
<keyword evidence="15" id="KW-1185">Reference proteome</keyword>
<dbReference type="EC" id="2.7.6.3" evidence="3"/>
<evidence type="ECO:0000313" key="14">
    <source>
        <dbReference type="EMBL" id="WPX96631.1"/>
    </source>
</evidence>
<evidence type="ECO:0000256" key="3">
    <source>
        <dbReference type="ARBA" id="ARBA00013253"/>
    </source>
</evidence>
<evidence type="ECO:0000256" key="11">
    <source>
        <dbReference type="ARBA" id="ARBA00029766"/>
    </source>
</evidence>
<name>A0ABZ0UMZ6_9RICK</name>
<comment type="function">
    <text evidence="10">Catalyzes the transfer of pyrophosphate from adenosine triphosphate (ATP) to 6-hydroxymethyl-7,8-dihydropterin, an enzymatic step in folate biosynthesis pathway.</text>
</comment>
<dbReference type="Gene3D" id="3.30.70.560">
    <property type="entry name" value="7,8-Dihydro-6-hydroxymethylpterin-pyrophosphokinase HPPK"/>
    <property type="match status" value="1"/>
</dbReference>
<dbReference type="CDD" id="cd00483">
    <property type="entry name" value="HPPK"/>
    <property type="match status" value="1"/>
</dbReference>
<organism evidence="14 15">
    <name type="scientific">Candidatus Bandiella euplotis</name>
    <dbReference type="NCBI Taxonomy" id="1664265"/>
    <lineage>
        <taxon>Bacteria</taxon>
        <taxon>Pseudomonadati</taxon>
        <taxon>Pseudomonadota</taxon>
        <taxon>Alphaproteobacteria</taxon>
        <taxon>Rickettsiales</taxon>
        <taxon>Candidatus Midichloriaceae</taxon>
        <taxon>Candidatus Bandiella</taxon>
    </lineage>
</organism>
<comment type="similarity">
    <text evidence="2">Belongs to the HPPK family.</text>
</comment>
<evidence type="ECO:0000256" key="1">
    <source>
        <dbReference type="ARBA" id="ARBA00005051"/>
    </source>
</evidence>
<evidence type="ECO:0000256" key="7">
    <source>
        <dbReference type="ARBA" id="ARBA00022777"/>
    </source>
</evidence>
<comment type="pathway">
    <text evidence="1">Cofactor biosynthesis; tetrahydrofolate biosynthesis; 2-amino-4-hydroxy-6-hydroxymethyl-7,8-dihydropteridine diphosphate from 7,8-dihydroneopterin triphosphate: step 4/4.</text>
</comment>
<dbReference type="NCBIfam" id="TIGR01498">
    <property type="entry name" value="folK"/>
    <property type="match status" value="1"/>
</dbReference>
<protein>
    <recommendedName>
        <fullName evidence="4">2-amino-4-hydroxy-6-hydroxymethyldihydropteridine pyrophosphokinase</fullName>
        <ecNumber evidence="3">2.7.6.3</ecNumber>
    </recommendedName>
    <alternativeName>
        <fullName evidence="11">6-hydroxymethyl-7,8-dihydropterin pyrophosphokinase</fullName>
    </alternativeName>
    <alternativeName>
        <fullName evidence="12">7,8-dihydro-6-hydroxymethylpterin-pyrophosphokinase</fullName>
    </alternativeName>
</protein>
<dbReference type="PANTHER" id="PTHR43071">
    <property type="entry name" value="2-AMINO-4-HYDROXY-6-HYDROXYMETHYLDIHYDROPTERIDINE PYROPHOSPHOKINASE"/>
    <property type="match status" value="1"/>
</dbReference>
<evidence type="ECO:0000313" key="15">
    <source>
        <dbReference type="Proteomes" id="UP001327219"/>
    </source>
</evidence>
<keyword evidence="8" id="KW-0067">ATP-binding</keyword>
<evidence type="ECO:0000256" key="12">
    <source>
        <dbReference type="ARBA" id="ARBA00033413"/>
    </source>
</evidence>
<dbReference type="SUPFAM" id="SSF55083">
    <property type="entry name" value="6-hydroxymethyl-7,8-dihydropterin pyrophosphokinase, HPPK"/>
    <property type="match status" value="1"/>
</dbReference>
<evidence type="ECO:0000259" key="13">
    <source>
        <dbReference type="Pfam" id="PF01288"/>
    </source>
</evidence>
<dbReference type="Proteomes" id="UP001327219">
    <property type="component" value="Chromosome"/>
</dbReference>
<keyword evidence="6" id="KW-0547">Nucleotide-binding</keyword>
<dbReference type="InterPro" id="IPR000550">
    <property type="entry name" value="Hppk"/>
</dbReference>
<gene>
    <name evidence="14" type="ORF">Bandiella_00748</name>
</gene>
<proteinExistence type="inferred from homology"/>
<evidence type="ECO:0000256" key="4">
    <source>
        <dbReference type="ARBA" id="ARBA00016218"/>
    </source>
</evidence>
<dbReference type="Pfam" id="PF01288">
    <property type="entry name" value="HPPK"/>
    <property type="match status" value="1"/>
</dbReference>
<dbReference type="EMBL" id="CP110820">
    <property type="protein sequence ID" value="WPX96631.1"/>
    <property type="molecule type" value="Genomic_DNA"/>
</dbReference>
<dbReference type="RefSeq" id="WP_323733358.1">
    <property type="nucleotide sequence ID" value="NZ_CP110820.1"/>
</dbReference>
<keyword evidence="9" id="KW-0289">Folate biosynthesis</keyword>
<dbReference type="InterPro" id="IPR035907">
    <property type="entry name" value="Hppk_sf"/>
</dbReference>
<sequence length="162" mass="18166">MYYVIGIGSNLGDKALNINNAIKLLAQVSEVVKVSSVYKSKALLKPNSPVSWNKGFLNLAVLLNYPHAPITLFKVLQTIEQLMGRKKHPRPWAPRIIDLDILIADNLIIQEETLQIPHKELLNRDFALIPAAEVAPDFIHPFAHKSLRELSLILKPAPKNPK</sequence>
<keyword evidence="5" id="KW-0808">Transferase</keyword>
<feature type="domain" description="7,8-dihydro-6-hydroxymethylpterin-pyrophosphokinase" evidence="13">
    <location>
        <begin position="4"/>
        <end position="136"/>
    </location>
</feature>
<keyword evidence="7" id="KW-0418">Kinase</keyword>
<evidence type="ECO:0000256" key="6">
    <source>
        <dbReference type="ARBA" id="ARBA00022741"/>
    </source>
</evidence>
<accession>A0ABZ0UMZ6</accession>
<evidence type="ECO:0000256" key="8">
    <source>
        <dbReference type="ARBA" id="ARBA00022840"/>
    </source>
</evidence>
<evidence type="ECO:0000256" key="2">
    <source>
        <dbReference type="ARBA" id="ARBA00005810"/>
    </source>
</evidence>
<evidence type="ECO:0000256" key="10">
    <source>
        <dbReference type="ARBA" id="ARBA00029409"/>
    </source>
</evidence>
<evidence type="ECO:0000256" key="5">
    <source>
        <dbReference type="ARBA" id="ARBA00022679"/>
    </source>
</evidence>